<feature type="domain" description="Glycosyl transferase family 1" evidence="2">
    <location>
        <begin position="182"/>
        <end position="320"/>
    </location>
</feature>
<organism evidence="3 4">
    <name type="scientific">Agromyces salentinus</name>
    <dbReference type="NCBI Taxonomy" id="269421"/>
    <lineage>
        <taxon>Bacteria</taxon>
        <taxon>Bacillati</taxon>
        <taxon>Actinomycetota</taxon>
        <taxon>Actinomycetes</taxon>
        <taxon>Micrococcales</taxon>
        <taxon>Microbacteriaceae</taxon>
        <taxon>Agromyces</taxon>
    </lineage>
</organism>
<evidence type="ECO:0000259" key="2">
    <source>
        <dbReference type="Pfam" id="PF00534"/>
    </source>
</evidence>
<dbReference type="EMBL" id="BAAANK010000003">
    <property type="protein sequence ID" value="GAA1831405.1"/>
    <property type="molecule type" value="Genomic_DNA"/>
</dbReference>
<dbReference type="InterPro" id="IPR001296">
    <property type="entry name" value="Glyco_trans_1"/>
</dbReference>
<accession>A0ABN2MME9</accession>
<evidence type="ECO:0000256" key="1">
    <source>
        <dbReference type="ARBA" id="ARBA00022679"/>
    </source>
</evidence>
<dbReference type="Gene3D" id="3.40.50.2000">
    <property type="entry name" value="Glycogen Phosphorylase B"/>
    <property type="match status" value="2"/>
</dbReference>
<protein>
    <submittedName>
        <fullName evidence="3">Glycosyltransferase family 1 protein</fullName>
    </submittedName>
</protein>
<keyword evidence="4" id="KW-1185">Reference proteome</keyword>
<gene>
    <name evidence="3" type="ORF">GCM10009750_14250</name>
</gene>
<dbReference type="RefSeq" id="WP_170297035.1">
    <property type="nucleotide sequence ID" value="NZ_BAAANK010000003.1"/>
</dbReference>
<dbReference type="PANTHER" id="PTHR46401:SF8">
    <property type="entry name" value="BLL6006 PROTEIN"/>
    <property type="match status" value="1"/>
</dbReference>
<dbReference type="Pfam" id="PF00534">
    <property type="entry name" value="Glycos_transf_1"/>
    <property type="match status" value="1"/>
</dbReference>
<dbReference type="PANTHER" id="PTHR46401">
    <property type="entry name" value="GLYCOSYLTRANSFERASE WBBK-RELATED"/>
    <property type="match status" value="1"/>
</dbReference>
<dbReference type="CDD" id="cd03809">
    <property type="entry name" value="GT4_MtfB-like"/>
    <property type="match status" value="1"/>
</dbReference>
<comment type="caution">
    <text evidence="3">The sequence shown here is derived from an EMBL/GenBank/DDBJ whole genome shotgun (WGS) entry which is preliminary data.</text>
</comment>
<evidence type="ECO:0000313" key="3">
    <source>
        <dbReference type="EMBL" id="GAA1831405.1"/>
    </source>
</evidence>
<dbReference type="SUPFAM" id="SSF53756">
    <property type="entry name" value="UDP-Glycosyltransferase/glycogen phosphorylase"/>
    <property type="match status" value="1"/>
</dbReference>
<name>A0ABN2MME9_9MICO</name>
<reference evidence="3 4" key="1">
    <citation type="journal article" date="2019" name="Int. J. Syst. Evol. Microbiol.">
        <title>The Global Catalogue of Microorganisms (GCM) 10K type strain sequencing project: providing services to taxonomists for standard genome sequencing and annotation.</title>
        <authorList>
            <consortium name="The Broad Institute Genomics Platform"/>
            <consortium name="The Broad Institute Genome Sequencing Center for Infectious Disease"/>
            <person name="Wu L."/>
            <person name="Ma J."/>
        </authorList>
    </citation>
    <scope>NUCLEOTIDE SEQUENCE [LARGE SCALE GENOMIC DNA]</scope>
    <source>
        <strain evidence="3 4">JCM 14323</strain>
    </source>
</reference>
<dbReference type="Proteomes" id="UP001501746">
    <property type="component" value="Unassembled WGS sequence"/>
</dbReference>
<keyword evidence="1" id="KW-0808">Transferase</keyword>
<evidence type="ECO:0000313" key="4">
    <source>
        <dbReference type="Proteomes" id="UP001501746"/>
    </source>
</evidence>
<sequence length="360" mass="39144">MRVLFDAFWWGRGPVSNRQVMREFIWAWAEEFPDDELVVAVRSRHVGVARGEVPDGTRIVGTRMSPQGLSAILELPFVARRVRADVTLVHNFTPAFGRSAVFVHDFMFLRAPEWFTRKELAYFRLMPLTIGRASVVFTSSATEAAAIRPSARGRAVVPVGLAVGRVLEEAVPTRPGALDGVDDFLLSVGRLNVRKNLTAALQGALASGIVSPTTPIVVVGESQGRSTDLPDDVLRASSEGSVRFLGRADDAELSWLYRHTRGLVFLSLDEGFGMPTLEAVRFGAPVVASDIPVFREILGGHAVYADPRDVDAIAEAVRALPARDEIEPVSPAQLGYGWPMSVRAMRDSLTASTALVAGRQ</sequence>
<proteinExistence type="predicted"/>